<evidence type="ECO:0000313" key="3">
    <source>
        <dbReference type="Proteomes" id="UP001285908"/>
    </source>
</evidence>
<evidence type="ECO:0000313" key="2">
    <source>
        <dbReference type="EMBL" id="KAK3491203.1"/>
    </source>
</evidence>
<dbReference type="EMBL" id="JAULSX010000005">
    <property type="protein sequence ID" value="KAK3491203.1"/>
    <property type="molecule type" value="Genomic_DNA"/>
</dbReference>
<dbReference type="RefSeq" id="XP_062692386.1">
    <property type="nucleotide sequence ID" value="XM_062837407.1"/>
</dbReference>
<reference evidence="2 3" key="1">
    <citation type="journal article" date="2023" name="Mol. Phylogenet. Evol.">
        <title>Genome-scale phylogeny and comparative genomics of the fungal order Sordariales.</title>
        <authorList>
            <person name="Hensen N."/>
            <person name="Bonometti L."/>
            <person name="Westerberg I."/>
            <person name="Brannstrom I.O."/>
            <person name="Guillou S."/>
            <person name="Cros-Aarteil S."/>
            <person name="Calhoun S."/>
            <person name="Haridas S."/>
            <person name="Kuo A."/>
            <person name="Mondo S."/>
            <person name="Pangilinan J."/>
            <person name="Riley R."/>
            <person name="LaButti K."/>
            <person name="Andreopoulos B."/>
            <person name="Lipzen A."/>
            <person name="Chen C."/>
            <person name="Yan M."/>
            <person name="Daum C."/>
            <person name="Ng V."/>
            <person name="Clum A."/>
            <person name="Steindorff A."/>
            <person name="Ohm R.A."/>
            <person name="Martin F."/>
            <person name="Silar P."/>
            <person name="Natvig D.O."/>
            <person name="Lalanne C."/>
            <person name="Gautier V."/>
            <person name="Ament-Velasquez S.L."/>
            <person name="Kruys A."/>
            <person name="Hutchinson M.I."/>
            <person name="Powell A.J."/>
            <person name="Barry K."/>
            <person name="Miller A.N."/>
            <person name="Grigoriev I.V."/>
            <person name="Debuchy R."/>
            <person name="Gladieux P."/>
            <person name="Hiltunen Thoren M."/>
            <person name="Johannesson H."/>
        </authorList>
    </citation>
    <scope>NUCLEOTIDE SEQUENCE [LARGE SCALE GENOMIC DNA]</scope>
    <source>
        <strain evidence="2 3">FGSC 10403</strain>
    </source>
</reference>
<sequence>MAPPTRRFEKPEPEEENVVVDPGSKNIITFEQPGLVGGTYTIQVQQTISEDKSEDDNRKETDSTTYDPSTPPGKQQLKVLAPKFHLPANSVYSIYPEQGHEATHDTLPHIVLNDSTLPWERTGSYQAEGHRTDDYSKHAVPWMALLIFSPDELHLDDVEKAGIFAHTSLNAPPPKQSESMAVRVPLGDLVKLKEGTASVPFDDQIDLDQATTPDTNVIFPKASLFNRLFAAYDDNGEPQPGTPDISRHRFLAHVVRMDTSGTDSDKVGTTREFSVVIANRIGPLDGDTASQMIVHLVSLEGVESLNPLPLPEVVPGSSSPEQPARVGLVSLYSWSYTCLPPNSLNVKQTFENLALTASMLKPIIPPHSEHLDDVGKRMLNRFEEGYIIVRSRTPTGEPTAALIRGPLTPNLIAPLEGDFLSNSGADLKIFDEKLDMMDITYSSAWSLGRSLALADRAFTVSLTRVRHEILHPGTTSAAQQRHGKMPQATQRQSYKREDLLKSLDSSLINETSAISRVQWPASTSPPPNLANNNSISPVTESAKEEEAVFEVAKSLAFDDTERGGWKTTTYDDDLTDPSSSSDWSIVLRFVLDLYHLVNVPSRYLLPGQSMLPRESLRFFFVDGNWIDALVDGALSVGYMYQGGLEGSPVEDDHVVRRALKKSISRFMLTDDPTTVHHHRSAAVPRYGFFLRSSVIAAAQFPDLKVSVEQPSGGDPNLKVLLRHDIVAEETMLGFFSEVPPVESELYQMRFEVPAHQQFFSLGSVTDQDLEVVYKKQYTTTKPEVEDGSRNVPVATVKWPRDGKGKAMSTNGNDTREGSQVFIWGSKSGLNDVRLVLVEKLAAAVHATLVKEMAELGSDWYEETTATSAMMAYQLSSRSWHLQIG</sequence>
<protein>
    <submittedName>
        <fullName evidence="2">Uncharacterized protein</fullName>
    </submittedName>
</protein>
<evidence type="ECO:0000256" key="1">
    <source>
        <dbReference type="SAM" id="MobiDB-lite"/>
    </source>
</evidence>
<feature type="region of interest" description="Disordered" evidence="1">
    <location>
        <begin position="1"/>
        <end position="75"/>
    </location>
</feature>
<dbReference type="Proteomes" id="UP001285908">
    <property type="component" value="Unassembled WGS sequence"/>
</dbReference>
<name>A0AAJ0MQT1_9PEZI</name>
<organism evidence="2 3">
    <name type="scientific">Neurospora hispaniola</name>
    <dbReference type="NCBI Taxonomy" id="588809"/>
    <lineage>
        <taxon>Eukaryota</taxon>
        <taxon>Fungi</taxon>
        <taxon>Dikarya</taxon>
        <taxon>Ascomycota</taxon>
        <taxon>Pezizomycotina</taxon>
        <taxon>Sordariomycetes</taxon>
        <taxon>Sordariomycetidae</taxon>
        <taxon>Sordariales</taxon>
        <taxon>Sordariaceae</taxon>
        <taxon>Neurospora</taxon>
    </lineage>
</organism>
<accession>A0AAJ0MQT1</accession>
<gene>
    <name evidence="2" type="ORF">B0T23DRAFT_383355</name>
</gene>
<feature type="compositionally biased region" description="Basic and acidic residues" evidence="1">
    <location>
        <begin position="1"/>
        <end position="11"/>
    </location>
</feature>
<dbReference type="GeneID" id="87875029"/>
<dbReference type="AlphaFoldDB" id="A0AAJ0MQT1"/>
<proteinExistence type="predicted"/>
<feature type="region of interest" description="Disordered" evidence="1">
    <location>
        <begin position="471"/>
        <end position="495"/>
    </location>
</feature>
<feature type="compositionally biased region" description="Basic and acidic residues" evidence="1">
    <location>
        <begin position="49"/>
        <end position="62"/>
    </location>
</feature>
<comment type="caution">
    <text evidence="2">The sequence shown here is derived from an EMBL/GenBank/DDBJ whole genome shotgun (WGS) entry which is preliminary data.</text>
</comment>
<keyword evidence="3" id="KW-1185">Reference proteome</keyword>